<gene>
    <name evidence="2" type="ordered locus">Sare_2088</name>
</gene>
<dbReference type="STRING" id="391037.Sare_2088"/>
<dbReference type="InterPro" id="IPR037401">
    <property type="entry name" value="SnoaL-like"/>
</dbReference>
<dbReference type="eggNOG" id="COG4319">
    <property type="taxonomic scope" value="Bacteria"/>
</dbReference>
<feature type="domain" description="SnoaL-like" evidence="1">
    <location>
        <begin position="9"/>
        <end position="129"/>
    </location>
</feature>
<evidence type="ECO:0000259" key="1">
    <source>
        <dbReference type="Pfam" id="PF13577"/>
    </source>
</evidence>
<dbReference type="AlphaFoldDB" id="A8LZU0"/>
<dbReference type="OrthoDB" id="582586at2"/>
<organism evidence="2">
    <name type="scientific">Salinispora arenicola (strain CNS-205)</name>
    <dbReference type="NCBI Taxonomy" id="391037"/>
    <lineage>
        <taxon>Bacteria</taxon>
        <taxon>Bacillati</taxon>
        <taxon>Actinomycetota</taxon>
        <taxon>Actinomycetes</taxon>
        <taxon>Micromonosporales</taxon>
        <taxon>Micromonosporaceae</taxon>
        <taxon>Salinispora</taxon>
    </lineage>
</organism>
<dbReference type="InterPro" id="IPR032710">
    <property type="entry name" value="NTF2-like_dom_sf"/>
</dbReference>
<dbReference type="NCBIfam" id="TIGR02246">
    <property type="entry name" value="SgcJ/EcaC family oxidoreductase"/>
    <property type="match status" value="1"/>
</dbReference>
<sequence length="136" mass="14476">MSIDSAAPTAADRAAVAALPQKVVAAWAQNDADEFANVFTEDGSLILPGLFLKGRDAIKAYMATAFAGPYKGTRVTGQPVELRFVSANVGLIITEGGVLAPGETTVATERAIRASWLVTKVDHEWRLTAYQNSPRD</sequence>
<protein>
    <recommendedName>
        <fullName evidence="1">SnoaL-like domain-containing protein</fullName>
    </recommendedName>
</protein>
<proteinExistence type="predicted"/>
<dbReference type="PATRIC" id="fig|391037.6.peg.2109"/>
<dbReference type="KEGG" id="saq:Sare_2088"/>
<accession>A8LZU0</accession>
<reference evidence="2" key="1">
    <citation type="submission" date="2007-10" db="EMBL/GenBank/DDBJ databases">
        <title>Complete sequence of Salinispora arenicola CNS-205.</title>
        <authorList>
            <consortium name="US DOE Joint Genome Institute"/>
            <person name="Copeland A."/>
            <person name="Lucas S."/>
            <person name="Lapidus A."/>
            <person name="Barry K."/>
            <person name="Glavina del Rio T."/>
            <person name="Dalin E."/>
            <person name="Tice H."/>
            <person name="Pitluck S."/>
            <person name="Foster B."/>
            <person name="Schmutz J."/>
            <person name="Larimer F."/>
            <person name="Land M."/>
            <person name="Hauser L."/>
            <person name="Kyrpides N."/>
            <person name="Ivanova N."/>
            <person name="Jensen P.R."/>
            <person name="Moore B.S."/>
            <person name="Penn K."/>
            <person name="Jenkins C."/>
            <person name="Udwary D."/>
            <person name="Xiang L."/>
            <person name="Gontang E."/>
            <person name="Richardson P."/>
        </authorList>
    </citation>
    <scope>NUCLEOTIDE SEQUENCE [LARGE SCALE GENOMIC DNA]</scope>
    <source>
        <strain evidence="2">CNS-205</strain>
    </source>
</reference>
<dbReference type="HOGENOM" id="CLU_129336_1_1_11"/>
<dbReference type="SUPFAM" id="SSF54427">
    <property type="entry name" value="NTF2-like"/>
    <property type="match status" value="1"/>
</dbReference>
<evidence type="ECO:0000313" key="2">
    <source>
        <dbReference type="EMBL" id="ABV97953.1"/>
    </source>
</evidence>
<dbReference type="Pfam" id="PF13577">
    <property type="entry name" value="SnoaL_4"/>
    <property type="match status" value="1"/>
</dbReference>
<dbReference type="Gene3D" id="3.10.450.50">
    <property type="match status" value="1"/>
</dbReference>
<dbReference type="InterPro" id="IPR011944">
    <property type="entry name" value="Steroid_delta5-4_isomerase"/>
</dbReference>
<dbReference type="EMBL" id="CP000850">
    <property type="protein sequence ID" value="ABV97953.1"/>
    <property type="molecule type" value="Genomic_DNA"/>
</dbReference>
<name>A8LZU0_SALAI</name>